<evidence type="ECO:0000313" key="1">
    <source>
        <dbReference type="EMBL" id="KAF6029950.1"/>
    </source>
</evidence>
<accession>A0A7J7JU92</accession>
<sequence length="123" mass="13623">MKSSNSMKPALLANLITMQVNTPLLSRLACLSQFIGVEGTRFVSVILLEDALPLSDQIPQFTELIKAQFPRVVILNTGSRKTPTNDATTRANINRITYQLSKEQGNNIVAESRCFIILASYTH</sequence>
<proteinExistence type="predicted"/>
<comment type="caution">
    <text evidence="1">The sequence shown here is derived from an EMBL/GenBank/DDBJ whole genome shotgun (WGS) entry which is preliminary data.</text>
</comment>
<reference evidence="1" key="1">
    <citation type="submission" date="2020-06" db="EMBL/GenBank/DDBJ databases">
        <title>Draft genome of Bugula neritina, a colonial animal packing powerful symbionts and potential medicines.</title>
        <authorList>
            <person name="Rayko M."/>
        </authorList>
    </citation>
    <scope>NUCLEOTIDE SEQUENCE [LARGE SCALE GENOMIC DNA]</scope>
    <source>
        <strain evidence="1">Kwan_BN1</strain>
    </source>
</reference>
<evidence type="ECO:0000313" key="2">
    <source>
        <dbReference type="Proteomes" id="UP000593567"/>
    </source>
</evidence>
<dbReference type="AlphaFoldDB" id="A0A7J7JU92"/>
<organism evidence="1 2">
    <name type="scientific">Bugula neritina</name>
    <name type="common">Brown bryozoan</name>
    <name type="synonym">Sertularia neritina</name>
    <dbReference type="NCBI Taxonomy" id="10212"/>
    <lineage>
        <taxon>Eukaryota</taxon>
        <taxon>Metazoa</taxon>
        <taxon>Spiralia</taxon>
        <taxon>Lophotrochozoa</taxon>
        <taxon>Bryozoa</taxon>
        <taxon>Gymnolaemata</taxon>
        <taxon>Cheilostomatida</taxon>
        <taxon>Flustrina</taxon>
        <taxon>Buguloidea</taxon>
        <taxon>Bugulidae</taxon>
        <taxon>Bugula</taxon>
    </lineage>
</organism>
<name>A0A7J7JU92_BUGNE</name>
<dbReference type="EMBL" id="VXIV02001774">
    <property type="protein sequence ID" value="KAF6029950.1"/>
    <property type="molecule type" value="Genomic_DNA"/>
</dbReference>
<keyword evidence="2" id="KW-1185">Reference proteome</keyword>
<dbReference type="Proteomes" id="UP000593567">
    <property type="component" value="Unassembled WGS sequence"/>
</dbReference>
<gene>
    <name evidence="1" type="ORF">EB796_011738</name>
</gene>
<protein>
    <submittedName>
        <fullName evidence="1">Uncharacterized protein</fullName>
    </submittedName>
</protein>